<sequence length="14" mass="1574">MMPQLFDGGCWMSA</sequence>
<dbReference type="EMBL" id="GGEC01092836">
    <property type="protein sequence ID" value="MBX73320.1"/>
    <property type="molecule type" value="Transcribed_RNA"/>
</dbReference>
<protein>
    <submittedName>
        <fullName evidence="1">Uncharacterized protein</fullName>
    </submittedName>
</protein>
<evidence type="ECO:0000313" key="1">
    <source>
        <dbReference type="EMBL" id="MBX73320.1"/>
    </source>
</evidence>
<accession>A0A2P2R295</accession>
<name>A0A2P2R295_RHIMU</name>
<reference evidence="1" key="1">
    <citation type="submission" date="2018-02" db="EMBL/GenBank/DDBJ databases">
        <title>Rhizophora mucronata_Transcriptome.</title>
        <authorList>
            <person name="Meera S.P."/>
            <person name="Sreeshan A."/>
            <person name="Augustine A."/>
        </authorList>
    </citation>
    <scope>NUCLEOTIDE SEQUENCE</scope>
    <source>
        <tissue evidence="1">Leaf</tissue>
    </source>
</reference>
<organism evidence="1">
    <name type="scientific">Rhizophora mucronata</name>
    <name type="common">Asiatic mangrove</name>
    <dbReference type="NCBI Taxonomy" id="61149"/>
    <lineage>
        <taxon>Eukaryota</taxon>
        <taxon>Viridiplantae</taxon>
        <taxon>Streptophyta</taxon>
        <taxon>Embryophyta</taxon>
        <taxon>Tracheophyta</taxon>
        <taxon>Spermatophyta</taxon>
        <taxon>Magnoliopsida</taxon>
        <taxon>eudicotyledons</taxon>
        <taxon>Gunneridae</taxon>
        <taxon>Pentapetalae</taxon>
        <taxon>rosids</taxon>
        <taxon>fabids</taxon>
        <taxon>Malpighiales</taxon>
        <taxon>Rhizophoraceae</taxon>
        <taxon>Rhizophora</taxon>
    </lineage>
</organism>
<proteinExistence type="predicted"/>